<dbReference type="CDD" id="cd17317">
    <property type="entry name" value="MFS_SLC22"/>
    <property type="match status" value="1"/>
</dbReference>
<feature type="region of interest" description="Disordered" evidence="5">
    <location>
        <begin position="1"/>
        <end position="32"/>
    </location>
</feature>
<feature type="transmembrane region" description="Helical" evidence="6">
    <location>
        <begin position="205"/>
        <end position="223"/>
    </location>
</feature>
<comment type="subcellular location">
    <subcellularLocation>
        <location evidence="1">Membrane</location>
        <topology evidence="1">Multi-pass membrane protein</topology>
    </subcellularLocation>
</comment>
<evidence type="ECO:0000313" key="8">
    <source>
        <dbReference type="EMBL" id="KAG8223271.1"/>
    </source>
</evidence>
<keyword evidence="4 6" id="KW-0472">Membrane</keyword>
<reference evidence="8" key="2">
    <citation type="submission" date="2017-10" db="EMBL/GenBank/DDBJ databases">
        <title>Ladona fulva Genome sequencing and assembly.</title>
        <authorList>
            <person name="Murali S."/>
            <person name="Richards S."/>
            <person name="Bandaranaike D."/>
            <person name="Bellair M."/>
            <person name="Blankenburg K."/>
            <person name="Chao H."/>
            <person name="Dinh H."/>
            <person name="Doddapaneni H."/>
            <person name="Dugan-Rocha S."/>
            <person name="Elkadiri S."/>
            <person name="Gnanaolivu R."/>
            <person name="Hernandez B."/>
            <person name="Skinner E."/>
            <person name="Javaid M."/>
            <person name="Lee S."/>
            <person name="Li M."/>
            <person name="Ming W."/>
            <person name="Munidasa M."/>
            <person name="Muniz J."/>
            <person name="Nguyen L."/>
            <person name="Hughes D."/>
            <person name="Osuji N."/>
            <person name="Pu L.-L."/>
            <person name="Puazo M."/>
            <person name="Qu C."/>
            <person name="Quiroz J."/>
            <person name="Raj R."/>
            <person name="Weissenberger G."/>
            <person name="Xin Y."/>
            <person name="Zou X."/>
            <person name="Han Y."/>
            <person name="Worley K."/>
            <person name="Muzny D."/>
            <person name="Gibbs R."/>
        </authorList>
    </citation>
    <scope>NUCLEOTIDE SEQUENCE</scope>
    <source>
        <strain evidence="8">Sampled in the wild</strain>
    </source>
</reference>
<name>A0A8K0JVS0_LADFU</name>
<dbReference type="GO" id="GO:0022857">
    <property type="term" value="F:transmembrane transporter activity"/>
    <property type="evidence" value="ECO:0007669"/>
    <property type="project" value="InterPro"/>
</dbReference>
<dbReference type="PROSITE" id="PS50850">
    <property type="entry name" value="MFS"/>
    <property type="match status" value="1"/>
</dbReference>
<organism evidence="8 9">
    <name type="scientific">Ladona fulva</name>
    <name type="common">Scarce chaser dragonfly</name>
    <name type="synonym">Libellula fulva</name>
    <dbReference type="NCBI Taxonomy" id="123851"/>
    <lineage>
        <taxon>Eukaryota</taxon>
        <taxon>Metazoa</taxon>
        <taxon>Ecdysozoa</taxon>
        <taxon>Arthropoda</taxon>
        <taxon>Hexapoda</taxon>
        <taxon>Insecta</taxon>
        <taxon>Pterygota</taxon>
        <taxon>Palaeoptera</taxon>
        <taxon>Odonata</taxon>
        <taxon>Epiprocta</taxon>
        <taxon>Anisoptera</taxon>
        <taxon>Libelluloidea</taxon>
        <taxon>Libellulidae</taxon>
        <taxon>Ladona</taxon>
    </lineage>
</organism>
<proteinExistence type="predicted"/>
<evidence type="ECO:0000313" key="9">
    <source>
        <dbReference type="Proteomes" id="UP000792457"/>
    </source>
</evidence>
<feature type="transmembrane region" description="Helical" evidence="6">
    <location>
        <begin position="174"/>
        <end position="193"/>
    </location>
</feature>
<dbReference type="InterPro" id="IPR036259">
    <property type="entry name" value="MFS_trans_sf"/>
</dbReference>
<dbReference type="SUPFAM" id="SSF103473">
    <property type="entry name" value="MFS general substrate transporter"/>
    <property type="match status" value="1"/>
</dbReference>
<feature type="region of interest" description="Disordered" evidence="5">
    <location>
        <begin position="565"/>
        <end position="592"/>
    </location>
</feature>
<dbReference type="PROSITE" id="PS00216">
    <property type="entry name" value="SUGAR_TRANSPORT_1"/>
    <property type="match status" value="1"/>
</dbReference>
<feature type="transmembrane region" description="Helical" evidence="6">
    <location>
        <begin position="288"/>
        <end position="306"/>
    </location>
</feature>
<feature type="transmembrane region" description="Helical" evidence="6">
    <location>
        <begin position="438"/>
        <end position="456"/>
    </location>
</feature>
<comment type="caution">
    <text evidence="8">The sequence shown here is derived from an EMBL/GenBank/DDBJ whole genome shotgun (WGS) entry which is preliminary data.</text>
</comment>
<feature type="transmembrane region" description="Helical" evidence="6">
    <location>
        <begin position="229"/>
        <end position="252"/>
    </location>
</feature>
<keyword evidence="2 6" id="KW-0812">Transmembrane</keyword>
<dbReference type="GO" id="GO:0016020">
    <property type="term" value="C:membrane"/>
    <property type="evidence" value="ECO:0007669"/>
    <property type="project" value="UniProtKB-SubCell"/>
</dbReference>
<feature type="domain" description="Major facilitator superfamily (MFS) profile" evidence="7">
    <location>
        <begin position="124"/>
        <end position="553"/>
    </location>
</feature>
<dbReference type="Proteomes" id="UP000792457">
    <property type="component" value="Unassembled WGS sequence"/>
</dbReference>
<feature type="transmembrane region" description="Helical" evidence="6">
    <location>
        <begin position="408"/>
        <end position="431"/>
    </location>
</feature>
<dbReference type="AlphaFoldDB" id="A0A8K0JVS0"/>
<keyword evidence="3 6" id="KW-1133">Transmembrane helix</keyword>
<dbReference type="InterPro" id="IPR020846">
    <property type="entry name" value="MFS_dom"/>
</dbReference>
<dbReference type="Pfam" id="PF00083">
    <property type="entry name" value="Sugar_tr"/>
    <property type="match status" value="1"/>
</dbReference>
<evidence type="ECO:0000256" key="3">
    <source>
        <dbReference type="ARBA" id="ARBA00022989"/>
    </source>
</evidence>
<dbReference type="OrthoDB" id="3936150at2759"/>
<gene>
    <name evidence="8" type="ORF">J437_LFUL001548</name>
</gene>
<feature type="transmembrane region" description="Helical" evidence="6">
    <location>
        <begin position="381"/>
        <end position="402"/>
    </location>
</feature>
<protein>
    <recommendedName>
        <fullName evidence="7">Major facilitator superfamily (MFS) profile domain-containing protein</fullName>
    </recommendedName>
</protein>
<dbReference type="EMBL" id="KZ308156">
    <property type="protein sequence ID" value="KAG8223271.1"/>
    <property type="molecule type" value="Genomic_DNA"/>
</dbReference>
<feature type="transmembrane region" description="Helical" evidence="6">
    <location>
        <begin position="500"/>
        <end position="520"/>
    </location>
</feature>
<dbReference type="Gene3D" id="1.20.1250.20">
    <property type="entry name" value="MFS general substrate transporter like domains"/>
    <property type="match status" value="1"/>
</dbReference>
<feature type="transmembrane region" description="Helical" evidence="6">
    <location>
        <begin position="526"/>
        <end position="548"/>
    </location>
</feature>
<accession>A0A8K0JVS0</accession>
<evidence type="ECO:0000256" key="5">
    <source>
        <dbReference type="SAM" id="MobiDB-lite"/>
    </source>
</evidence>
<feature type="transmembrane region" description="Helical" evidence="6">
    <location>
        <begin position="468"/>
        <end position="488"/>
    </location>
</feature>
<feature type="transmembrane region" description="Helical" evidence="6">
    <location>
        <begin position="264"/>
        <end position="282"/>
    </location>
</feature>
<evidence type="ECO:0000256" key="4">
    <source>
        <dbReference type="ARBA" id="ARBA00023136"/>
    </source>
</evidence>
<feature type="compositionally biased region" description="Basic and acidic residues" evidence="5">
    <location>
        <begin position="574"/>
        <end position="592"/>
    </location>
</feature>
<feature type="compositionally biased region" description="Polar residues" evidence="5">
    <location>
        <begin position="1"/>
        <end position="10"/>
    </location>
</feature>
<dbReference type="InterPro" id="IPR005829">
    <property type="entry name" value="Sugar_transporter_CS"/>
</dbReference>
<keyword evidence="9" id="KW-1185">Reference proteome</keyword>
<evidence type="ECO:0000256" key="6">
    <source>
        <dbReference type="SAM" id="Phobius"/>
    </source>
</evidence>
<reference evidence="8" key="1">
    <citation type="submission" date="2013-04" db="EMBL/GenBank/DDBJ databases">
        <authorList>
            <person name="Qu J."/>
            <person name="Murali S.C."/>
            <person name="Bandaranaike D."/>
            <person name="Bellair M."/>
            <person name="Blankenburg K."/>
            <person name="Chao H."/>
            <person name="Dinh H."/>
            <person name="Doddapaneni H."/>
            <person name="Downs B."/>
            <person name="Dugan-Rocha S."/>
            <person name="Elkadiri S."/>
            <person name="Gnanaolivu R.D."/>
            <person name="Hernandez B."/>
            <person name="Javaid M."/>
            <person name="Jayaseelan J.C."/>
            <person name="Lee S."/>
            <person name="Li M."/>
            <person name="Ming W."/>
            <person name="Munidasa M."/>
            <person name="Muniz J."/>
            <person name="Nguyen L."/>
            <person name="Ongeri F."/>
            <person name="Osuji N."/>
            <person name="Pu L.-L."/>
            <person name="Puazo M."/>
            <person name="Qu C."/>
            <person name="Quiroz J."/>
            <person name="Raj R."/>
            <person name="Weissenberger G."/>
            <person name="Xin Y."/>
            <person name="Zou X."/>
            <person name="Han Y."/>
            <person name="Richards S."/>
            <person name="Worley K."/>
            <person name="Muzny D."/>
            <person name="Gibbs R."/>
        </authorList>
    </citation>
    <scope>NUCLEOTIDE SEQUENCE</scope>
    <source>
        <strain evidence="8">Sampled in the wild</strain>
    </source>
</reference>
<dbReference type="InterPro" id="IPR005828">
    <property type="entry name" value="MFS_sugar_transport-like"/>
</dbReference>
<evidence type="ECO:0000259" key="7">
    <source>
        <dbReference type="PROSITE" id="PS50850"/>
    </source>
</evidence>
<evidence type="ECO:0000256" key="2">
    <source>
        <dbReference type="ARBA" id="ARBA00022692"/>
    </source>
</evidence>
<dbReference type="PANTHER" id="PTHR24064">
    <property type="entry name" value="SOLUTE CARRIER FAMILY 22 MEMBER"/>
    <property type="match status" value="1"/>
</dbReference>
<evidence type="ECO:0000256" key="1">
    <source>
        <dbReference type="ARBA" id="ARBA00004141"/>
    </source>
</evidence>
<sequence length="592" mass="65490">MASQTTNGNGVASKSAEKEEASSQKKKGGNEDEEFDAVTDAIGAFGRWQLRLTFLLSLLNCPCTWHIFALTFQSLQGDFWCAPPEDVEWLLKDRGINWRNFTRAYADDEDGSDFDPCLTWDVDYDVILASQHPVIPYNASRKACTKWIFDESKTGRTIVSQWSLVCSRKYLNEVAEMTFLMGVAIGGVVSGLLSDRFGRKKTLMTSLSLQILIGTILAATPWLELYVILRFLLGFVSVSVVFSGFVICMEIVGGKWRTISGVSYLFPVPLSYIAIAGIAYLIRDWPMQQLAITLPAVLLLSLWWIIPESPRWLLAMGRIEEVLVILRQASIVNKKPPPPPADKFLAHANANSVSNAAEDENARKSGFLDLFRTPNIRRNSLLLYILWFVLYFVYYGLVLNLSNIGGNIYVNTVLSGAVELPAIAMCILFLLRSGRRWPLSLSMLGSGISCLLTLTVPQGRSELEWVTVAMAMCGKFAISTSNAMLPVFTAELFPTVVRNLGVGSSNIPAGVALMLVPYLWNLSTVASGLPMGLLGTLGVIGGVCTLFLPETANCTLPQTIEEGEELARKRKQQKKSEKEEKIENYKMKDNAS</sequence>